<dbReference type="Proteomes" id="UP000314294">
    <property type="component" value="Unassembled WGS sequence"/>
</dbReference>
<feature type="region of interest" description="Disordered" evidence="1">
    <location>
        <begin position="54"/>
        <end position="75"/>
    </location>
</feature>
<dbReference type="EMBL" id="SRLO01001068">
    <property type="protein sequence ID" value="TNN42004.1"/>
    <property type="molecule type" value="Genomic_DNA"/>
</dbReference>
<name>A0A4Z2FMH6_9TELE</name>
<dbReference type="AlphaFoldDB" id="A0A4Z2FMH6"/>
<keyword evidence="3" id="KW-1185">Reference proteome</keyword>
<organism evidence="2 3">
    <name type="scientific">Liparis tanakae</name>
    <name type="common">Tanaka's snailfish</name>
    <dbReference type="NCBI Taxonomy" id="230148"/>
    <lineage>
        <taxon>Eukaryota</taxon>
        <taxon>Metazoa</taxon>
        <taxon>Chordata</taxon>
        <taxon>Craniata</taxon>
        <taxon>Vertebrata</taxon>
        <taxon>Euteleostomi</taxon>
        <taxon>Actinopterygii</taxon>
        <taxon>Neopterygii</taxon>
        <taxon>Teleostei</taxon>
        <taxon>Neoteleostei</taxon>
        <taxon>Acanthomorphata</taxon>
        <taxon>Eupercaria</taxon>
        <taxon>Perciformes</taxon>
        <taxon>Cottioidei</taxon>
        <taxon>Cottales</taxon>
        <taxon>Liparidae</taxon>
        <taxon>Liparis</taxon>
    </lineage>
</organism>
<proteinExistence type="predicted"/>
<evidence type="ECO:0000313" key="3">
    <source>
        <dbReference type="Proteomes" id="UP000314294"/>
    </source>
</evidence>
<gene>
    <name evidence="2" type="ORF">EYF80_047838</name>
</gene>
<sequence length="75" mass="7795">MTGADLLKVFSVLQSDEGYKKGTGGERPGRSGGDDQSVFIIAGHLVIVLGRPLPAGGRRGRGGSRRCRVASSLGR</sequence>
<feature type="compositionally biased region" description="Basic residues" evidence="1">
    <location>
        <begin position="58"/>
        <end position="68"/>
    </location>
</feature>
<comment type="caution">
    <text evidence="2">The sequence shown here is derived from an EMBL/GenBank/DDBJ whole genome shotgun (WGS) entry which is preliminary data.</text>
</comment>
<accession>A0A4Z2FMH6</accession>
<reference evidence="2 3" key="1">
    <citation type="submission" date="2019-03" db="EMBL/GenBank/DDBJ databases">
        <title>First draft genome of Liparis tanakae, snailfish: a comprehensive survey of snailfish specific genes.</title>
        <authorList>
            <person name="Kim W."/>
            <person name="Song I."/>
            <person name="Jeong J.-H."/>
            <person name="Kim D."/>
            <person name="Kim S."/>
            <person name="Ryu S."/>
            <person name="Song J.Y."/>
            <person name="Lee S.K."/>
        </authorList>
    </citation>
    <scope>NUCLEOTIDE SEQUENCE [LARGE SCALE GENOMIC DNA]</scope>
    <source>
        <tissue evidence="2">Muscle</tissue>
    </source>
</reference>
<protein>
    <submittedName>
        <fullName evidence="2">Uncharacterized protein</fullName>
    </submittedName>
</protein>
<evidence type="ECO:0000256" key="1">
    <source>
        <dbReference type="SAM" id="MobiDB-lite"/>
    </source>
</evidence>
<evidence type="ECO:0000313" key="2">
    <source>
        <dbReference type="EMBL" id="TNN42004.1"/>
    </source>
</evidence>